<dbReference type="PANTHER" id="PTHR46558">
    <property type="entry name" value="TRACRIPTIONAL REGULATORY PROTEIN-RELATED-RELATED"/>
    <property type="match status" value="1"/>
</dbReference>
<evidence type="ECO:0000313" key="3">
    <source>
        <dbReference type="EMBL" id="SEA32680.1"/>
    </source>
</evidence>
<dbReference type="SMART" id="SM00530">
    <property type="entry name" value="HTH_XRE"/>
    <property type="match status" value="1"/>
</dbReference>
<dbReference type="SUPFAM" id="SSF47413">
    <property type="entry name" value="lambda repressor-like DNA-binding domains"/>
    <property type="match status" value="1"/>
</dbReference>
<dbReference type="PANTHER" id="PTHR46558:SF11">
    <property type="entry name" value="HTH-TYPE TRANSCRIPTIONAL REGULATOR XRE"/>
    <property type="match status" value="1"/>
</dbReference>
<feature type="domain" description="HTH cro/C1-type" evidence="2">
    <location>
        <begin position="7"/>
        <end position="61"/>
    </location>
</feature>
<dbReference type="EMBL" id="FNQG01000015">
    <property type="protein sequence ID" value="SEA32680.1"/>
    <property type="molecule type" value="Genomic_DNA"/>
</dbReference>
<evidence type="ECO:0000313" key="4">
    <source>
        <dbReference type="Proteomes" id="UP000183469"/>
    </source>
</evidence>
<dbReference type="PROSITE" id="PS50943">
    <property type="entry name" value="HTH_CROC1"/>
    <property type="match status" value="1"/>
</dbReference>
<protein>
    <submittedName>
        <fullName evidence="3">Helix-turn-helix domain-containing protein</fullName>
    </submittedName>
</protein>
<dbReference type="CDD" id="cd00093">
    <property type="entry name" value="HTH_XRE"/>
    <property type="match status" value="1"/>
</dbReference>
<keyword evidence="1" id="KW-0238">DNA-binding</keyword>
<dbReference type="RefSeq" id="WP_074673398.1">
    <property type="nucleotide sequence ID" value="NZ_FNQG01000015.1"/>
</dbReference>
<dbReference type="OrthoDB" id="1683966at2"/>
<dbReference type="Proteomes" id="UP000183469">
    <property type="component" value="Unassembled WGS sequence"/>
</dbReference>
<organism evidence="3 4">
    <name type="scientific">Selenomonas ruminantium</name>
    <dbReference type="NCBI Taxonomy" id="971"/>
    <lineage>
        <taxon>Bacteria</taxon>
        <taxon>Bacillati</taxon>
        <taxon>Bacillota</taxon>
        <taxon>Negativicutes</taxon>
        <taxon>Selenomonadales</taxon>
        <taxon>Selenomonadaceae</taxon>
        <taxon>Selenomonas</taxon>
    </lineage>
</organism>
<sequence length="113" mass="13164">MSFGERIKGLRLHQELLQADVAQKLGITQSQYSKLERDALEPNLDMIRHLTKLFCVSSDYLLEIDNPVDYEPTFDLHDFLRKGKLTLDGRFLTESDCTAIHDMVRILLKERNK</sequence>
<dbReference type="InterPro" id="IPR001387">
    <property type="entry name" value="Cro/C1-type_HTH"/>
</dbReference>
<dbReference type="Gene3D" id="1.10.260.40">
    <property type="entry name" value="lambda repressor-like DNA-binding domains"/>
    <property type="match status" value="1"/>
</dbReference>
<name>A0A1H4A9T5_SELRU</name>
<evidence type="ECO:0000259" key="2">
    <source>
        <dbReference type="PROSITE" id="PS50943"/>
    </source>
</evidence>
<proteinExistence type="predicted"/>
<dbReference type="InterPro" id="IPR010982">
    <property type="entry name" value="Lambda_DNA-bd_dom_sf"/>
</dbReference>
<evidence type="ECO:0000256" key="1">
    <source>
        <dbReference type="ARBA" id="ARBA00023125"/>
    </source>
</evidence>
<reference evidence="3 4" key="1">
    <citation type="submission" date="2016-10" db="EMBL/GenBank/DDBJ databases">
        <authorList>
            <person name="de Groot N.N."/>
        </authorList>
    </citation>
    <scope>NUCLEOTIDE SEQUENCE [LARGE SCALE GENOMIC DNA]</scope>
    <source>
        <strain evidence="3 4">DSM 2872</strain>
    </source>
</reference>
<dbReference type="AlphaFoldDB" id="A0A1H4A9T5"/>
<gene>
    <name evidence="3" type="ORF">SAMN05660648_02792</name>
</gene>
<dbReference type="Pfam" id="PF01381">
    <property type="entry name" value="HTH_3"/>
    <property type="match status" value="1"/>
</dbReference>
<dbReference type="GO" id="GO:0003677">
    <property type="term" value="F:DNA binding"/>
    <property type="evidence" value="ECO:0007669"/>
    <property type="project" value="UniProtKB-KW"/>
</dbReference>
<accession>A0A1H4A9T5</accession>